<dbReference type="OrthoDB" id="4176703at2"/>
<dbReference type="AlphaFoldDB" id="A0A372JAW3"/>
<dbReference type="RefSeq" id="WP_117361413.1">
    <property type="nucleotide sequence ID" value="NZ_QURH01001021.1"/>
</dbReference>
<sequence length="312" mass="34058">MSGSGGHAHNPFALPEDPQIPAPPLNCAAHGGDPCHVDVGGSERNFRRFQERFDGLGKLAERGLLVVLKGPSHSGKTSLRNRCLSYAMEALGPDDQRPDAEALRVDLSDRIRQPALSGAQRVTNVGRMLAAHLKANERIFETPYAAPDTAPDDADLGHWTASAGDRLYPRSSVVLVTPPVTTVDEIRRYWAGVDRGFLIFVECSAEGLEIPEDSEEWAQFEVAKWMLLETGMMLARETRELVERRTSGGGGGFRKLASNATDGRFGVDGSFPVGTVQKLLYLFYREHGRAGSGGEVTQDELSRFIDDQVPRG</sequence>
<reference evidence="2 3" key="1">
    <citation type="submission" date="2018-08" db="EMBL/GenBank/DDBJ databases">
        <title>Actinomadura jelena sp. nov., a novel Actinomycete isolated from soil in Chad.</title>
        <authorList>
            <person name="Shi L."/>
        </authorList>
    </citation>
    <scope>NUCLEOTIDE SEQUENCE [LARGE SCALE GENOMIC DNA]</scope>
    <source>
        <strain evidence="2 3">NEAU-G17</strain>
    </source>
</reference>
<name>A0A372JAW3_9ACTN</name>
<evidence type="ECO:0000313" key="2">
    <source>
        <dbReference type="EMBL" id="RFU36944.1"/>
    </source>
</evidence>
<evidence type="ECO:0000256" key="1">
    <source>
        <dbReference type="SAM" id="MobiDB-lite"/>
    </source>
</evidence>
<feature type="region of interest" description="Disordered" evidence="1">
    <location>
        <begin position="1"/>
        <end position="24"/>
    </location>
</feature>
<dbReference type="EMBL" id="QURH01001021">
    <property type="protein sequence ID" value="RFU36944.1"/>
    <property type="molecule type" value="Genomic_DNA"/>
</dbReference>
<accession>A0A372JAW3</accession>
<protein>
    <submittedName>
        <fullName evidence="2">Uncharacterized protein</fullName>
    </submittedName>
</protein>
<proteinExistence type="predicted"/>
<comment type="caution">
    <text evidence="2">The sequence shown here is derived from an EMBL/GenBank/DDBJ whole genome shotgun (WGS) entry which is preliminary data.</text>
</comment>
<evidence type="ECO:0000313" key="3">
    <source>
        <dbReference type="Proteomes" id="UP000261811"/>
    </source>
</evidence>
<dbReference type="Proteomes" id="UP000261811">
    <property type="component" value="Unassembled WGS sequence"/>
</dbReference>
<keyword evidence="3" id="KW-1185">Reference proteome</keyword>
<gene>
    <name evidence="2" type="ORF">DZF91_35485</name>
</gene>
<organism evidence="2 3">
    <name type="scientific">Actinomadura logoneensis</name>
    <dbReference type="NCBI Taxonomy" id="2293572"/>
    <lineage>
        <taxon>Bacteria</taxon>
        <taxon>Bacillati</taxon>
        <taxon>Actinomycetota</taxon>
        <taxon>Actinomycetes</taxon>
        <taxon>Streptosporangiales</taxon>
        <taxon>Thermomonosporaceae</taxon>
        <taxon>Actinomadura</taxon>
    </lineage>
</organism>